<dbReference type="InterPro" id="IPR036770">
    <property type="entry name" value="Ankyrin_rpt-contain_sf"/>
</dbReference>
<feature type="repeat" description="ANK" evidence="3">
    <location>
        <begin position="165"/>
        <end position="197"/>
    </location>
</feature>
<protein>
    <submittedName>
        <fullName evidence="5">Uncharacterized protein</fullName>
    </submittedName>
</protein>
<keyword evidence="2 3" id="KW-0040">ANK repeat</keyword>
<feature type="repeat" description="ANK" evidence="3">
    <location>
        <begin position="132"/>
        <end position="164"/>
    </location>
</feature>
<dbReference type="Pfam" id="PF13857">
    <property type="entry name" value="Ank_5"/>
    <property type="match status" value="1"/>
</dbReference>
<evidence type="ECO:0000256" key="4">
    <source>
        <dbReference type="SAM" id="MobiDB-lite"/>
    </source>
</evidence>
<gene>
    <name evidence="5" type="ORF">CTAYLR_002091</name>
</gene>
<keyword evidence="1" id="KW-0677">Repeat</keyword>
<dbReference type="Proteomes" id="UP001230188">
    <property type="component" value="Unassembled WGS sequence"/>
</dbReference>
<sequence>MDGLIEASLLGDLRGVRRLVARGSDVNQVSWAGSSALIAASMNGHVDVVSFLLSKNANVRHATIDEGVCALCIASENGHLDVVRVLLENKADVDQATLKNASALHIASRNGFAEVASLLLDRGADINHATFHGSSPLYIASQQGHFATAELLISRGANVRQTDSESVCPLFIACQGGHAEVARLLLENKADVNQKDDNRSSPLYISSQNGHVAVARLLISNLADVDSANGDGVTPLYVACQECHIDVVRVLLENNADVDKATIDGASPLYVASRNGDLAVARILLANGATVDQTTNLGATSLHIATENDHLGVVRLLLENNADVNRVTNAGASALFVASREGRVAVARLLLAKGGDIERAAVLGVYGLTPLAVACYYGRVEMVKFLILRGADLRRIVDDGETSLDMARSRGHDAVVRTAHEPAKPTRAEMTYLVKHAAVVRLGGKRVYDKVKCIKQNSDQFEAIKALEVSEPEPEPAAAPVVTTEWAAAWAMGKKRSVERYLEMEKVDDGMKARGPETNFTPDAFNTLFKFVGILRTMLVPVYKWMVIDYAQRLIAGTPRARLFMVLDKCQPRRDDQGNNSMWYVTTKWDDWYYRRFCEHVARSELVAEHCRNFEATLKHMGWAHENPFYDEADKDKGGVPKEAKLIIVEDKRGRTFSIDEMIARATRPTARVTTQRQGRADPLYGLAVCPADPAIIISDGVGAHLDLAVVAFLAASGWYLVRRTPHCTRDEDLVNFWVVKNELRVGFYTHPPRLMDCVTPAWQKGFSREVNKRAWIEAGLFPYPARPLWLTQAEETRTSKQKADLAADFSGSIDFAMLAAPTLKRPRKDETEVDDTSARLTSADL</sequence>
<dbReference type="PANTHER" id="PTHR24173">
    <property type="entry name" value="ANKYRIN REPEAT CONTAINING"/>
    <property type="match status" value="1"/>
</dbReference>
<proteinExistence type="predicted"/>
<keyword evidence="6" id="KW-1185">Reference proteome</keyword>
<dbReference type="PANTHER" id="PTHR24173:SF74">
    <property type="entry name" value="ANKYRIN REPEAT DOMAIN-CONTAINING PROTEIN 16"/>
    <property type="match status" value="1"/>
</dbReference>
<evidence type="ECO:0000313" key="5">
    <source>
        <dbReference type="EMBL" id="KAJ8612886.1"/>
    </source>
</evidence>
<dbReference type="PROSITE" id="PS50297">
    <property type="entry name" value="ANK_REP_REGION"/>
    <property type="match status" value="11"/>
</dbReference>
<feature type="repeat" description="ANK" evidence="3">
    <location>
        <begin position="198"/>
        <end position="230"/>
    </location>
</feature>
<name>A0AAD7XMX9_9STRA</name>
<feature type="repeat" description="ANK" evidence="3">
    <location>
        <begin position="366"/>
        <end position="398"/>
    </location>
</feature>
<dbReference type="AlphaFoldDB" id="A0AAD7XMX9"/>
<dbReference type="PROSITE" id="PS50088">
    <property type="entry name" value="ANK_REPEAT"/>
    <property type="match status" value="11"/>
</dbReference>
<dbReference type="SUPFAM" id="SSF48403">
    <property type="entry name" value="Ankyrin repeat"/>
    <property type="match status" value="2"/>
</dbReference>
<accession>A0AAD7XMX9</accession>
<evidence type="ECO:0000256" key="2">
    <source>
        <dbReference type="ARBA" id="ARBA00023043"/>
    </source>
</evidence>
<feature type="repeat" description="ANK" evidence="3">
    <location>
        <begin position="32"/>
        <end position="64"/>
    </location>
</feature>
<evidence type="ECO:0000256" key="3">
    <source>
        <dbReference type="PROSITE-ProRule" id="PRU00023"/>
    </source>
</evidence>
<reference evidence="5" key="1">
    <citation type="submission" date="2023-01" db="EMBL/GenBank/DDBJ databases">
        <title>Metagenome sequencing of chrysophaentin producing Chrysophaeum taylorii.</title>
        <authorList>
            <person name="Davison J."/>
            <person name="Bewley C."/>
        </authorList>
    </citation>
    <scope>NUCLEOTIDE SEQUENCE</scope>
    <source>
        <strain evidence="5">NIES-1699</strain>
    </source>
</reference>
<feature type="repeat" description="ANK" evidence="3">
    <location>
        <begin position="330"/>
        <end position="362"/>
    </location>
</feature>
<dbReference type="Gene3D" id="1.25.40.20">
    <property type="entry name" value="Ankyrin repeat-containing domain"/>
    <property type="match status" value="3"/>
</dbReference>
<comment type="caution">
    <text evidence="5">The sequence shown here is derived from an EMBL/GenBank/DDBJ whole genome shotgun (WGS) entry which is preliminary data.</text>
</comment>
<dbReference type="Pfam" id="PF00023">
    <property type="entry name" value="Ank"/>
    <property type="match status" value="1"/>
</dbReference>
<feature type="repeat" description="ANK" evidence="3">
    <location>
        <begin position="264"/>
        <end position="296"/>
    </location>
</feature>
<dbReference type="SMART" id="SM00248">
    <property type="entry name" value="ANK"/>
    <property type="match status" value="11"/>
</dbReference>
<feature type="repeat" description="ANK" evidence="3">
    <location>
        <begin position="297"/>
        <end position="329"/>
    </location>
</feature>
<evidence type="ECO:0000313" key="6">
    <source>
        <dbReference type="Proteomes" id="UP001230188"/>
    </source>
</evidence>
<dbReference type="EMBL" id="JAQMWT010000040">
    <property type="protein sequence ID" value="KAJ8612886.1"/>
    <property type="molecule type" value="Genomic_DNA"/>
</dbReference>
<dbReference type="Pfam" id="PF12796">
    <property type="entry name" value="Ank_2"/>
    <property type="match status" value="4"/>
</dbReference>
<feature type="repeat" description="ANK" evidence="3">
    <location>
        <begin position="66"/>
        <end position="98"/>
    </location>
</feature>
<dbReference type="InterPro" id="IPR002110">
    <property type="entry name" value="Ankyrin_rpt"/>
</dbReference>
<feature type="region of interest" description="Disordered" evidence="4">
    <location>
        <begin position="827"/>
        <end position="846"/>
    </location>
</feature>
<feature type="repeat" description="ANK" evidence="3">
    <location>
        <begin position="99"/>
        <end position="131"/>
    </location>
</feature>
<organism evidence="5 6">
    <name type="scientific">Chrysophaeum taylorii</name>
    <dbReference type="NCBI Taxonomy" id="2483200"/>
    <lineage>
        <taxon>Eukaryota</taxon>
        <taxon>Sar</taxon>
        <taxon>Stramenopiles</taxon>
        <taxon>Ochrophyta</taxon>
        <taxon>Pelagophyceae</taxon>
        <taxon>Pelagomonadales</taxon>
        <taxon>Pelagomonadaceae</taxon>
        <taxon>Chrysophaeum</taxon>
    </lineage>
</organism>
<evidence type="ECO:0000256" key="1">
    <source>
        <dbReference type="ARBA" id="ARBA00022737"/>
    </source>
</evidence>
<feature type="repeat" description="ANK" evidence="3">
    <location>
        <begin position="231"/>
        <end position="263"/>
    </location>
</feature>